<proteinExistence type="predicted"/>
<name>A0AAE1XHP4_9LAMI</name>
<dbReference type="EMBL" id="JACGWO010000026">
    <property type="protein sequence ID" value="KAK4412102.1"/>
    <property type="molecule type" value="Genomic_DNA"/>
</dbReference>
<evidence type="ECO:0000256" key="1">
    <source>
        <dbReference type="SAM" id="MobiDB-lite"/>
    </source>
</evidence>
<reference evidence="2" key="2">
    <citation type="journal article" date="2024" name="Plant">
        <title>Genomic evolution and insights into agronomic trait innovations of Sesamum species.</title>
        <authorList>
            <person name="Miao H."/>
            <person name="Wang L."/>
            <person name="Qu L."/>
            <person name="Liu H."/>
            <person name="Sun Y."/>
            <person name="Le M."/>
            <person name="Wang Q."/>
            <person name="Wei S."/>
            <person name="Zheng Y."/>
            <person name="Lin W."/>
            <person name="Duan Y."/>
            <person name="Cao H."/>
            <person name="Xiong S."/>
            <person name="Wang X."/>
            <person name="Wei L."/>
            <person name="Li C."/>
            <person name="Ma Q."/>
            <person name="Ju M."/>
            <person name="Zhao R."/>
            <person name="Li G."/>
            <person name="Mu C."/>
            <person name="Tian Q."/>
            <person name="Mei H."/>
            <person name="Zhang T."/>
            <person name="Gao T."/>
            <person name="Zhang H."/>
        </authorList>
    </citation>
    <scope>NUCLEOTIDE SEQUENCE</scope>
    <source>
        <strain evidence="2">3651</strain>
    </source>
</reference>
<feature type="compositionally biased region" description="Basic and acidic residues" evidence="1">
    <location>
        <begin position="14"/>
        <end position="23"/>
    </location>
</feature>
<dbReference type="EMBL" id="JACGWO010000025">
    <property type="protein sequence ID" value="KAK4412122.1"/>
    <property type="molecule type" value="Genomic_DNA"/>
</dbReference>
<evidence type="ECO:0000313" key="4">
    <source>
        <dbReference type="Proteomes" id="UP001293254"/>
    </source>
</evidence>
<keyword evidence="4" id="KW-1185">Reference proteome</keyword>
<comment type="caution">
    <text evidence="2">The sequence shown here is derived from an EMBL/GenBank/DDBJ whole genome shotgun (WGS) entry which is preliminary data.</text>
</comment>
<gene>
    <name evidence="2" type="ORF">Salat_2970900</name>
    <name evidence="3" type="ORF">Salat_2992400</name>
</gene>
<evidence type="ECO:0000313" key="2">
    <source>
        <dbReference type="EMBL" id="KAK4412102.1"/>
    </source>
</evidence>
<organism evidence="2 4">
    <name type="scientific">Sesamum alatum</name>
    <dbReference type="NCBI Taxonomy" id="300844"/>
    <lineage>
        <taxon>Eukaryota</taxon>
        <taxon>Viridiplantae</taxon>
        <taxon>Streptophyta</taxon>
        <taxon>Embryophyta</taxon>
        <taxon>Tracheophyta</taxon>
        <taxon>Spermatophyta</taxon>
        <taxon>Magnoliopsida</taxon>
        <taxon>eudicotyledons</taxon>
        <taxon>Gunneridae</taxon>
        <taxon>Pentapetalae</taxon>
        <taxon>asterids</taxon>
        <taxon>lamiids</taxon>
        <taxon>Lamiales</taxon>
        <taxon>Pedaliaceae</taxon>
        <taxon>Sesamum</taxon>
    </lineage>
</organism>
<evidence type="ECO:0000313" key="3">
    <source>
        <dbReference type="EMBL" id="KAK4412122.1"/>
    </source>
</evidence>
<reference evidence="2" key="1">
    <citation type="submission" date="2020-06" db="EMBL/GenBank/DDBJ databases">
        <authorList>
            <person name="Li T."/>
            <person name="Hu X."/>
            <person name="Zhang T."/>
            <person name="Song X."/>
            <person name="Zhang H."/>
            <person name="Dai N."/>
            <person name="Sheng W."/>
            <person name="Hou X."/>
            <person name="Wei L."/>
        </authorList>
    </citation>
    <scope>NUCLEOTIDE SEQUENCE</scope>
    <source>
        <strain evidence="2">3651</strain>
        <tissue evidence="2">Leaf</tissue>
    </source>
</reference>
<protein>
    <submittedName>
        <fullName evidence="2">Uncharacterized protein</fullName>
    </submittedName>
</protein>
<dbReference type="Proteomes" id="UP001293254">
    <property type="component" value="Unassembled WGS sequence"/>
</dbReference>
<accession>A0AAE1XHP4</accession>
<dbReference type="AlphaFoldDB" id="A0AAE1XHP4"/>
<sequence>MFLIGQRRSSRRRMPLDEMKGGRADSWQRVPTPTKEKPTNRRNWGSEFGSGEAEKALTYELTAALTRAQQLDQGQGDDLPLSINLAPWYGRRRLNGLAYADEIKKRACSALTSNWVKRMESPFKVFVSTLEQSADRKRIASIELHSTYLKRRKIIQGSKLTQTTTNTVHMVLEHPRPSKITRFTSCSLSKLNQQAASVSVDKERIALVSFPIKRPSLSPADAKALHSLNPLNGTVNHRAGGILSVRFHASLCYQIADDVDAYGRSLSAASPTSAVGESNVIEARCGEGIPAATVGVDGPSSVTVRAVAGISSASDLTVGGRTAVRNVHVEAPISCIDEALGILSVSEVGGGSSIGESTDIASRADSISVGGQQEGEQLQQLALL</sequence>
<feature type="region of interest" description="Disordered" evidence="1">
    <location>
        <begin position="1"/>
        <end position="47"/>
    </location>
</feature>